<dbReference type="RefSeq" id="WP_089198780.1">
    <property type="nucleotide sequence ID" value="NZ_NHRJ02000002.1"/>
</dbReference>
<dbReference type="SUPFAM" id="SSF82784">
    <property type="entry name" value="OsmC-like"/>
    <property type="match status" value="1"/>
</dbReference>
<dbReference type="Pfam" id="PF02566">
    <property type="entry name" value="OsmC"/>
    <property type="match status" value="1"/>
</dbReference>
<organism evidence="1 2">
    <name type="scientific">Paenibacillus xerothermodurans</name>
    <dbReference type="NCBI Taxonomy" id="1977292"/>
    <lineage>
        <taxon>Bacteria</taxon>
        <taxon>Bacillati</taxon>
        <taxon>Bacillota</taxon>
        <taxon>Bacilli</taxon>
        <taxon>Bacillales</taxon>
        <taxon>Paenibacillaceae</taxon>
        <taxon>Paenibacillus</taxon>
    </lineage>
</organism>
<evidence type="ECO:0000313" key="2">
    <source>
        <dbReference type="Proteomes" id="UP000214746"/>
    </source>
</evidence>
<evidence type="ECO:0000313" key="1">
    <source>
        <dbReference type="EMBL" id="PZE21638.1"/>
    </source>
</evidence>
<dbReference type="InterPro" id="IPR015946">
    <property type="entry name" value="KH_dom-like_a/b"/>
</dbReference>
<proteinExistence type="predicted"/>
<keyword evidence="2" id="KW-1185">Reference proteome</keyword>
<protein>
    <submittedName>
        <fullName evidence="1">OsmC family peroxiredoxin</fullName>
    </submittedName>
</protein>
<dbReference type="InterPro" id="IPR003718">
    <property type="entry name" value="OsmC/Ohr_fam"/>
</dbReference>
<dbReference type="Gene3D" id="3.30.300.20">
    <property type="match status" value="1"/>
</dbReference>
<dbReference type="OrthoDB" id="1433018at2"/>
<dbReference type="InterPro" id="IPR036102">
    <property type="entry name" value="OsmC/Ohrsf"/>
</dbReference>
<dbReference type="Proteomes" id="UP000214746">
    <property type="component" value="Unassembled WGS sequence"/>
</dbReference>
<comment type="caution">
    <text evidence="1">The sequence shown here is derived from an EMBL/GenBank/DDBJ whole genome shotgun (WGS) entry which is preliminary data.</text>
</comment>
<gene>
    <name evidence="1" type="ORF">CBW46_004230</name>
</gene>
<dbReference type="PANTHER" id="PTHR35368">
    <property type="entry name" value="HYDROPEROXIDE REDUCTASE"/>
    <property type="match status" value="1"/>
</dbReference>
<reference evidence="1" key="1">
    <citation type="submission" date="2018-06" db="EMBL/GenBank/DDBJ databases">
        <title>Paenibacillus xerothermodurans sp. nov. an extremely dry heat resistant spore forming bacterium isolated from the soil of Cape Canaveral, Florida.</title>
        <authorList>
            <person name="Seuylemezian A."/>
            <person name="Kaur N."/>
            <person name="Patil P."/>
            <person name="Patil P."/>
            <person name="Mayilraj S."/>
            <person name="Vaishampayan P."/>
        </authorList>
    </citation>
    <scope>NUCLEOTIDE SEQUENCE [LARGE SCALE GENOMIC DNA]</scope>
    <source>
        <strain evidence="1">ATCC 27380</strain>
    </source>
</reference>
<dbReference type="PANTHER" id="PTHR35368:SF1">
    <property type="entry name" value="HYDROPEROXIDE REDUCTASE"/>
    <property type="match status" value="1"/>
</dbReference>
<accession>A0A2W1P392</accession>
<dbReference type="AlphaFoldDB" id="A0A2W1P392"/>
<name>A0A2W1P392_PAEXE</name>
<dbReference type="InterPro" id="IPR052924">
    <property type="entry name" value="OsmC/Ohr_hydroprdx_reductase"/>
</dbReference>
<dbReference type="EMBL" id="NHRJ02000002">
    <property type="protein sequence ID" value="PZE21638.1"/>
    <property type="molecule type" value="Genomic_DNA"/>
</dbReference>
<sequence length="161" mass="18045">MSTQEKDAKSEVRRVRAASQRLGRFKNENTVRGFTFRIDEPEKLGGTDTGPTPMEYVLGSFNGCLLIVIETIASEMKLNVKDLRAESTGLVDRRGLFGTADVTPHFLEVHNSIVFDTDEPWEKIELLKQAVLKRCPAYNLFKDAGIPITLDWTRAGGSEQE</sequence>